<dbReference type="EMBL" id="GBXM01096603">
    <property type="protein sequence ID" value="JAH11974.1"/>
    <property type="molecule type" value="Transcribed_RNA"/>
</dbReference>
<reference evidence="1" key="1">
    <citation type="submission" date="2014-11" db="EMBL/GenBank/DDBJ databases">
        <authorList>
            <person name="Amaro Gonzalez C."/>
        </authorList>
    </citation>
    <scope>NUCLEOTIDE SEQUENCE</scope>
</reference>
<reference evidence="1" key="2">
    <citation type="journal article" date="2015" name="Fish Shellfish Immunol.">
        <title>Early steps in the European eel (Anguilla anguilla)-Vibrio vulnificus interaction in the gills: Role of the RtxA13 toxin.</title>
        <authorList>
            <person name="Callol A."/>
            <person name="Pajuelo D."/>
            <person name="Ebbesson L."/>
            <person name="Teles M."/>
            <person name="MacKenzie S."/>
            <person name="Amaro C."/>
        </authorList>
    </citation>
    <scope>NUCLEOTIDE SEQUENCE</scope>
</reference>
<dbReference type="AlphaFoldDB" id="A0A0E9Q5F3"/>
<accession>A0A0E9Q5F3</accession>
<name>A0A0E9Q5F3_ANGAN</name>
<organism evidence="1">
    <name type="scientific">Anguilla anguilla</name>
    <name type="common">European freshwater eel</name>
    <name type="synonym">Muraena anguilla</name>
    <dbReference type="NCBI Taxonomy" id="7936"/>
    <lineage>
        <taxon>Eukaryota</taxon>
        <taxon>Metazoa</taxon>
        <taxon>Chordata</taxon>
        <taxon>Craniata</taxon>
        <taxon>Vertebrata</taxon>
        <taxon>Euteleostomi</taxon>
        <taxon>Actinopterygii</taxon>
        <taxon>Neopterygii</taxon>
        <taxon>Teleostei</taxon>
        <taxon>Anguilliformes</taxon>
        <taxon>Anguillidae</taxon>
        <taxon>Anguilla</taxon>
    </lineage>
</organism>
<protein>
    <submittedName>
        <fullName evidence="1">Uncharacterized protein</fullName>
    </submittedName>
</protein>
<proteinExistence type="predicted"/>
<sequence>MEKWIPKTSDSFPHLSLCAGQSVWSNLTDKKTSPSQATLGRPCSVNSLPTLVSPEVRYTILDRIGHPVNTNMRVASPGQQLQEVKSPIFIKEYLEN</sequence>
<evidence type="ECO:0000313" key="1">
    <source>
        <dbReference type="EMBL" id="JAH11974.1"/>
    </source>
</evidence>